<dbReference type="Gene3D" id="1.10.3210.10">
    <property type="entry name" value="Hypothetical protein af1432"/>
    <property type="match status" value="1"/>
</dbReference>
<proteinExistence type="predicted"/>
<gene>
    <name evidence="3" type="ORF">UFOPK1939_00523</name>
</gene>
<sequence>MRELPRAARLVIVTVVAAALGLSIFAMGHIDQWLPILVFAVLYVLADSLPVGPGTRTAGLTITVTTPVAIAAYIVLGVWGGVLVALASVCDVTRIAPVKRVFNAGQLVLAVTAGGAIYSALGGTSTLEPGDFPKVLLPALVSGVVYAFINSLLVGVVIAIVENASSIRLLRDILLRTLLPGVAYSALGMVLAVLWTQVGPLALAFGLLPLFVARWAMGQFAAEQQAYNATIRTLVQAVETKDAYTRGHSERVARAAVLIGQAVTMSEDRLQALEYAGTLHDVGKLGVPTTVLRKSGKLTKDEFEAIKLHPTRGHDIVRDIRFLDEALAGIYHHHERLDGLGYPSGLKGEDIPEFARVIAVADAFDSMTSTRSYRSARSVEEAIEELLICRGTQFDPQMVDALVLAVSHVGWEPAKPPTAEELSAQLGAPVFDDDDPMIPEPVDEPRFVVGEQAQRPTIGEDAVTS</sequence>
<feature type="domain" description="HD-GYP" evidence="2">
    <location>
        <begin position="223"/>
        <end position="418"/>
    </location>
</feature>
<keyword evidence="1" id="KW-0472">Membrane</keyword>
<organism evidence="3">
    <name type="scientific">freshwater metagenome</name>
    <dbReference type="NCBI Taxonomy" id="449393"/>
    <lineage>
        <taxon>unclassified sequences</taxon>
        <taxon>metagenomes</taxon>
        <taxon>ecological metagenomes</taxon>
    </lineage>
</organism>
<evidence type="ECO:0000313" key="3">
    <source>
        <dbReference type="EMBL" id="CAB4620395.1"/>
    </source>
</evidence>
<name>A0A6J6I952_9ZZZZ</name>
<feature type="transmembrane region" description="Helical" evidence="1">
    <location>
        <begin position="141"/>
        <end position="161"/>
    </location>
</feature>
<accession>A0A6J6I952</accession>
<keyword evidence="1" id="KW-1133">Transmembrane helix</keyword>
<dbReference type="SUPFAM" id="SSF109604">
    <property type="entry name" value="HD-domain/PDEase-like"/>
    <property type="match status" value="1"/>
</dbReference>
<feature type="transmembrane region" description="Helical" evidence="1">
    <location>
        <begin position="173"/>
        <end position="195"/>
    </location>
</feature>
<dbReference type="PROSITE" id="PS51832">
    <property type="entry name" value="HD_GYP"/>
    <property type="match status" value="1"/>
</dbReference>
<dbReference type="InterPro" id="IPR003607">
    <property type="entry name" value="HD/PDEase_dom"/>
</dbReference>
<dbReference type="InterPro" id="IPR037522">
    <property type="entry name" value="HD_GYP_dom"/>
</dbReference>
<dbReference type="CDD" id="cd00077">
    <property type="entry name" value="HDc"/>
    <property type="match status" value="1"/>
</dbReference>
<keyword evidence="1" id="KW-0812">Transmembrane</keyword>
<evidence type="ECO:0000259" key="2">
    <source>
        <dbReference type="PROSITE" id="PS51832"/>
    </source>
</evidence>
<dbReference type="EMBL" id="CAEZVF010000060">
    <property type="protein sequence ID" value="CAB4620395.1"/>
    <property type="molecule type" value="Genomic_DNA"/>
</dbReference>
<dbReference type="Pfam" id="PF13487">
    <property type="entry name" value="HD_5"/>
    <property type="match status" value="1"/>
</dbReference>
<evidence type="ECO:0000256" key="1">
    <source>
        <dbReference type="SAM" id="Phobius"/>
    </source>
</evidence>
<reference evidence="3" key="1">
    <citation type="submission" date="2020-05" db="EMBL/GenBank/DDBJ databases">
        <authorList>
            <person name="Chiriac C."/>
            <person name="Salcher M."/>
            <person name="Ghai R."/>
            <person name="Kavagutti S V."/>
        </authorList>
    </citation>
    <scope>NUCLEOTIDE SEQUENCE</scope>
</reference>
<feature type="transmembrane region" description="Helical" evidence="1">
    <location>
        <begin position="6"/>
        <end position="26"/>
    </location>
</feature>
<feature type="transmembrane region" description="Helical" evidence="1">
    <location>
        <begin position="101"/>
        <end position="121"/>
    </location>
</feature>
<feature type="transmembrane region" description="Helical" evidence="1">
    <location>
        <begin position="70"/>
        <end position="89"/>
    </location>
</feature>
<dbReference type="PANTHER" id="PTHR43155">
    <property type="entry name" value="CYCLIC DI-GMP PHOSPHODIESTERASE PA4108-RELATED"/>
    <property type="match status" value="1"/>
</dbReference>
<protein>
    <submittedName>
        <fullName evidence="3">Unannotated protein</fullName>
    </submittedName>
</protein>
<dbReference type="SMART" id="SM00471">
    <property type="entry name" value="HDc"/>
    <property type="match status" value="1"/>
</dbReference>
<dbReference type="AlphaFoldDB" id="A0A6J6I952"/>